<dbReference type="PANTHER" id="PTHR38100">
    <property type="entry name" value="HIGH FREQUENCY LYSOGENIZATION PROTEIN HFLD"/>
    <property type="match status" value="1"/>
</dbReference>
<organism evidence="5 6">
    <name type="scientific">Oceanisphaera avium</name>
    <dbReference type="NCBI Taxonomy" id="1903694"/>
    <lineage>
        <taxon>Bacteria</taxon>
        <taxon>Pseudomonadati</taxon>
        <taxon>Pseudomonadota</taxon>
        <taxon>Gammaproteobacteria</taxon>
        <taxon>Aeromonadales</taxon>
        <taxon>Aeromonadaceae</taxon>
        <taxon>Oceanisphaera</taxon>
    </lineage>
</organism>
<name>A0A1Y0CV31_9GAMM</name>
<evidence type="ECO:0000313" key="6">
    <source>
        <dbReference type="Proteomes" id="UP000243793"/>
    </source>
</evidence>
<proteinExistence type="inferred from homology"/>
<evidence type="ECO:0000313" key="5">
    <source>
        <dbReference type="EMBL" id="ART78786.1"/>
    </source>
</evidence>
<dbReference type="AlphaFoldDB" id="A0A1Y0CV31"/>
<sequence>MSHSLENKTLAFAGICQAVSLVQQVARQGTIKDKAPLSATLNSILVTDADNTADIYGGQGQLTLGYQTIVDQLGNNDSRKNAELTRYLVGTLALERKLAKRKDLMAMLGERINQVKRQRHHFELLDEQVLANFASIYSDIISPIGPRIQVAGEPSFLQQSLVQHQIRALLLAGIRSAVLWRQLGGQRRQILFNRKRMVALAQSALRES</sequence>
<dbReference type="GO" id="GO:0005737">
    <property type="term" value="C:cytoplasm"/>
    <property type="evidence" value="ECO:0007669"/>
    <property type="project" value="UniProtKB-SubCell"/>
</dbReference>
<evidence type="ECO:0000256" key="2">
    <source>
        <dbReference type="ARBA" id="ARBA00022490"/>
    </source>
</evidence>
<evidence type="ECO:0000256" key="1">
    <source>
        <dbReference type="ARBA" id="ARBA00022475"/>
    </source>
</evidence>
<evidence type="ECO:0000256" key="4">
    <source>
        <dbReference type="HAMAP-Rule" id="MF_00695"/>
    </source>
</evidence>
<dbReference type="HAMAP" id="MF_00695">
    <property type="entry name" value="HflD_protein"/>
    <property type="match status" value="1"/>
</dbReference>
<keyword evidence="2 4" id="KW-0963">Cytoplasm</keyword>
<dbReference type="RefSeq" id="WP_086961868.1">
    <property type="nucleotide sequence ID" value="NZ_CP021376.1"/>
</dbReference>
<dbReference type="SUPFAM" id="SSF101322">
    <property type="entry name" value="YcfC-like"/>
    <property type="match status" value="1"/>
</dbReference>
<dbReference type="EMBL" id="CP021376">
    <property type="protein sequence ID" value="ART78786.1"/>
    <property type="molecule type" value="Genomic_DNA"/>
</dbReference>
<dbReference type="OrthoDB" id="9788031at2"/>
<reference evidence="6" key="1">
    <citation type="submission" date="2017-05" db="EMBL/GenBank/DDBJ databases">
        <authorList>
            <person name="Sung H."/>
        </authorList>
    </citation>
    <scope>NUCLEOTIDE SEQUENCE [LARGE SCALE GENOMIC DNA]</scope>
    <source>
        <strain evidence="6">AMac2203</strain>
    </source>
</reference>
<comment type="subcellular location">
    <subcellularLocation>
        <location evidence="4">Cytoplasm</location>
    </subcellularLocation>
    <subcellularLocation>
        <location evidence="4">Cell membrane</location>
        <topology evidence="4">Peripheral membrane protein</topology>
        <orientation evidence="4">Cytoplasmic side</orientation>
    </subcellularLocation>
</comment>
<accession>A0A1Y0CV31</accession>
<dbReference type="Gene3D" id="1.10.3890.10">
    <property type="entry name" value="HflD-like"/>
    <property type="match status" value="1"/>
</dbReference>
<dbReference type="NCBIfam" id="NF001248">
    <property type="entry name" value="PRK00218.1-4"/>
    <property type="match status" value="1"/>
</dbReference>
<keyword evidence="3 4" id="KW-0472">Membrane</keyword>
<comment type="similarity">
    <text evidence="4">Belongs to the HflD family.</text>
</comment>
<dbReference type="GO" id="GO:0005886">
    <property type="term" value="C:plasma membrane"/>
    <property type="evidence" value="ECO:0007669"/>
    <property type="project" value="UniProtKB-SubCell"/>
</dbReference>
<evidence type="ECO:0000256" key="3">
    <source>
        <dbReference type="ARBA" id="ARBA00023136"/>
    </source>
</evidence>
<dbReference type="NCBIfam" id="NF001246">
    <property type="entry name" value="PRK00218.1-2"/>
    <property type="match status" value="1"/>
</dbReference>
<dbReference type="PANTHER" id="PTHR38100:SF1">
    <property type="entry name" value="HIGH FREQUENCY LYSOGENIZATION PROTEIN HFLD"/>
    <property type="match status" value="1"/>
</dbReference>
<dbReference type="Pfam" id="PF04356">
    <property type="entry name" value="DUF489"/>
    <property type="match status" value="1"/>
</dbReference>
<dbReference type="InterPro" id="IPR007451">
    <property type="entry name" value="HflD"/>
</dbReference>
<dbReference type="InterPro" id="IPR035932">
    <property type="entry name" value="HflD-like_sf"/>
</dbReference>
<keyword evidence="1 4" id="KW-1003">Cell membrane</keyword>
<dbReference type="KEGG" id="ocm:CBP12_00325"/>
<dbReference type="Proteomes" id="UP000243793">
    <property type="component" value="Chromosome"/>
</dbReference>
<keyword evidence="6" id="KW-1185">Reference proteome</keyword>
<gene>
    <name evidence="4" type="primary">hflD</name>
    <name evidence="5" type="ORF">CBP12_00325</name>
</gene>
<protein>
    <recommendedName>
        <fullName evidence="4">High frequency lysogenization protein HflD homolog</fullName>
    </recommendedName>
</protein>